<name>A0ABW1VW69_9GAMM</name>
<evidence type="ECO:0000313" key="1">
    <source>
        <dbReference type="EMBL" id="MFC6377548.1"/>
    </source>
</evidence>
<protein>
    <recommendedName>
        <fullName evidence="3">Bacteriophage CII protein</fullName>
    </recommendedName>
</protein>
<accession>A0ABW1VW69</accession>
<gene>
    <name evidence="1" type="ORF">ACFP9W_05500</name>
</gene>
<dbReference type="EMBL" id="JBHSUB010000006">
    <property type="protein sequence ID" value="MFC6377548.1"/>
    <property type="molecule type" value="Genomic_DNA"/>
</dbReference>
<organism evidence="1 2">
    <name type="scientific">Tatumella terrea</name>
    <dbReference type="NCBI Taxonomy" id="419007"/>
    <lineage>
        <taxon>Bacteria</taxon>
        <taxon>Pseudomonadati</taxon>
        <taxon>Pseudomonadota</taxon>
        <taxon>Gammaproteobacteria</taxon>
        <taxon>Enterobacterales</taxon>
        <taxon>Erwiniaceae</taxon>
        <taxon>Tatumella</taxon>
    </lineage>
</organism>
<dbReference type="RefSeq" id="WP_385948549.1">
    <property type="nucleotide sequence ID" value="NZ_JBHSUB010000006.1"/>
</dbReference>
<evidence type="ECO:0000313" key="2">
    <source>
        <dbReference type="Proteomes" id="UP001596230"/>
    </source>
</evidence>
<reference evidence="2" key="1">
    <citation type="journal article" date="2019" name="Int. J. Syst. Evol. Microbiol.">
        <title>The Global Catalogue of Microorganisms (GCM) 10K type strain sequencing project: providing services to taxonomists for standard genome sequencing and annotation.</title>
        <authorList>
            <consortium name="The Broad Institute Genomics Platform"/>
            <consortium name="The Broad Institute Genome Sequencing Center for Infectious Disease"/>
            <person name="Wu L."/>
            <person name="Ma J."/>
        </authorList>
    </citation>
    <scope>NUCLEOTIDE SEQUENCE [LARGE SCALE GENOMIC DNA]</scope>
    <source>
        <strain evidence="2">CGMCC 1.18518</strain>
    </source>
</reference>
<comment type="caution">
    <text evidence="1">The sequence shown here is derived from an EMBL/GenBank/DDBJ whole genome shotgun (WGS) entry which is preliminary data.</text>
</comment>
<sequence>MEHAKTRNMTIAFVSRHLVASAHQALVKTKQTVVAKLLGVADSTVLRRAEKYPELMDQLAASGVEDFVMKGEKKIPLEQYRWLLTVAMEFSKYQLEIIGNENAPGAGTLEA</sequence>
<evidence type="ECO:0008006" key="3">
    <source>
        <dbReference type="Google" id="ProtNLM"/>
    </source>
</evidence>
<dbReference type="Proteomes" id="UP001596230">
    <property type="component" value="Unassembled WGS sequence"/>
</dbReference>
<keyword evidence="2" id="KW-1185">Reference proteome</keyword>
<proteinExistence type="predicted"/>